<evidence type="ECO:0000313" key="3">
    <source>
        <dbReference type="Proteomes" id="UP001500630"/>
    </source>
</evidence>
<feature type="compositionally biased region" description="Basic and acidic residues" evidence="1">
    <location>
        <begin position="89"/>
        <end position="98"/>
    </location>
</feature>
<reference evidence="3" key="1">
    <citation type="journal article" date="2019" name="Int. J. Syst. Evol. Microbiol.">
        <title>The Global Catalogue of Microorganisms (GCM) 10K type strain sequencing project: providing services to taxonomists for standard genome sequencing and annotation.</title>
        <authorList>
            <consortium name="The Broad Institute Genomics Platform"/>
            <consortium name="The Broad Institute Genome Sequencing Center for Infectious Disease"/>
            <person name="Wu L."/>
            <person name="Ma J."/>
        </authorList>
    </citation>
    <scope>NUCLEOTIDE SEQUENCE [LARGE SCALE GENOMIC DNA]</scope>
    <source>
        <strain evidence="3">JCM 17326</strain>
    </source>
</reference>
<sequence>MGAGQPLDLLGWPDRIPSLRLPITTSAQVITWVEQGYKQVKDELDWADFQVRSNLTIRRHQTLLLCAFIFCWATWFTDPPEPASPPGPDPDHDLERGQPSDIPATLPRTPRMNAICERAIGTLRRELLHRILILMNATWLSCSRST</sequence>
<accession>A0ABP6ZTS6</accession>
<gene>
    <name evidence="2" type="ORF">GCM10022419_122390</name>
</gene>
<evidence type="ECO:0000313" key="2">
    <source>
        <dbReference type="EMBL" id="GAA3616560.1"/>
    </source>
</evidence>
<organism evidence="2 3">
    <name type="scientific">Nonomuraea rosea</name>
    <dbReference type="NCBI Taxonomy" id="638574"/>
    <lineage>
        <taxon>Bacteria</taxon>
        <taxon>Bacillati</taxon>
        <taxon>Actinomycetota</taxon>
        <taxon>Actinomycetes</taxon>
        <taxon>Streptosporangiales</taxon>
        <taxon>Streptosporangiaceae</taxon>
        <taxon>Nonomuraea</taxon>
    </lineage>
</organism>
<comment type="caution">
    <text evidence="2">The sequence shown here is derived from an EMBL/GenBank/DDBJ whole genome shotgun (WGS) entry which is preliminary data.</text>
</comment>
<evidence type="ECO:0008006" key="4">
    <source>
        <dbReference type="Google" id="ProtNLM"/>
    </source>
</evidence>
<feature type="region of interest" description="Disordered" evidence="1">
    <location>
        <begin position="80"/>
        <end position="107"/>
    </location>
</feature>
<keyword evidence="3" id="KW-1185">Reference proteome</keyword>
<dbReference type="Proteomes" id="UP001500630">
    <property type="component" value="Unassembled WGS sequence"/>
</dbReference>
<dbReference type="EMBL" id="BAABDQ010000054">
    <property type="protein sequence ID" value="GAA3616560.1"/>
    <property type="molecule type" value="Genomic_DNA"/>
</dbReference>
<evidence type="ECO:0000256" key="1">
    <source>
        <dbReference type="SAM" id="MobiDB-lite"/>
    </source>
</evidence>
<proteinExistence type="predicted"/>
<dbReference type="RefSeq" id="WP_345577407.1">
    <property type="nucleotide sequence ID" value="NZ_BAABDQ010000054.1"/>
</dbReference>
<protein>
    <recommendedName>
        <fullName evidence="4">Transposase</fullName>
    </recommendedName>
</protein>
<name>A0ABP6ZTS6_9ACTN</name>